<organism evidence="2 3">
    <name type="scientific">Capillimicrobium parvum</name>
    <dbReference type="NCBI Taxonomy" id="2884022"/>
    <lineage>
        <taxon>Bacteria</taxon>
        <taxon>Bacillati</taxon>
        <taxon>Actinomycetota</taxon>
        <taxon>Thermoleophilia</taxon>
        <taxon>Solirubrobacterales</taxon>
        <taxon>Capillimicrobiaceae</taxon>
        <taxon>Capillimicrobium</taxon>
    </lineage>
</organism>
<dbReference type="Proteomes" id="UP001162834">
    <property type="component" value="Chromosome"/>
</dbReference>
<dbReference type="Pfam" id="PF13649">
    <property type="entry name" value="Methyltransf_25"/>
    <property type="match status" value="1"/>
</dbReference>
<accession>A0A9E6Y3T3</accession>
<protein>
    <recommendedName>
        <fullName evidence="1">Methyltransferase domain-containing protein</fullName>
    </recommendedName>
</protein>
<evidence type="ECO:0000313" key="3">
    <source>
        <dbReference type="Proteomes" id="UP001162834"/>
    </source>
</evidence>
<dbReference type="EMBL" id="CP087164">
    <property type="protein sequence ID" value="UGS38827.1"/>
    <property type="molecule type" value="Genomic_DNA"/>
</dbReference>
<dbReference type="AlphaFoldDB" id="A0A9E6Y3T3"/>
<proteinExistence type="predicted"/>
<dbReference type="CDD" id="cd02440">
    <property type="entry name" value="AdoMet_MTases"/>
    <property type="match status" value="1"/>
</dbReference>
<dbReference type="Gene3D" id="3.40.50.150">
    <property type="entry name" value="Vaccinia Virus protein VP39"/>
    <property type="match status" value="1"/>
</dbReference>
<gene>
    <name evidence="2" type="ORF">DSM104329_05257</name>
</gene>
<sequence length="234" mass="25178">MNSNPPPGDPADLDPVERKRLERAYGGYAADPARQQAWDAANPGNVALRAEVGARLERVAGPALAGDRPILDAGCGAGYWLGWLQDRGVAPARLRGAEMIAARADAARRRVPGADVRQADVRRLPFENASCALVLLFTVLSSQVAEADRAATVREARRVAGPAGLVVVWDLRRTARAVPAAFLRRELGPGLRTQTSTLVPPVARRLGPATERVYPLLVRLPPLRTHWFAWAPGA</sequence>
<reference evidence="2" key="1">
    <citation type="journal article" date="2022" name="Int. J. Syst. Evol. Microbiol.">
        <title>Pseudomonas aegrilactucae sp. nov. and Pseudomonas morbosilactucae sp. nov., pathogens causing bacterial rot of lettuce in Japan.</title>
        <authorList>
            <person name="Sawada H."/>
            <person name="Fujikawa T."/>
            <person name="Satou M."/>
        </authorList>
    </citation>
    <scope>NUCLEOTIDE SEQUENCE</scope>
    <source>
        <strain evidence="2">0166_1</strain>
    </source>
</reference>
<dbReference type="InterPro" id="IPR041698">
    <property type="entry name" value="Methyltransf_25"/>
</dbReference>
<name>A0A9E6Y3T3_9ACTN</name>
<feature type="domain" description="Methyltransferase" evidence="1">
    <location>
        <begin position="70"/>
        <end position="164"/>
    </location>
</feature>
<evidence type="ECO:0000313" key="2">
    <source>
        <dbReference type="EMBL" id="UGS38827.1"/>
    </source>
</evidence>
<dbReference type="SUPFAM" id="SSF53335">
    <property type="entry name" value="S-adenosyl-L-methionine-dependent methyltransferases"/>
    <property type="match status" value="1"/>
</dbReference>
<keyword evidence="3" id="KW-1185">Reference proteome</keyword>
<evidence type="ECO:0000259" key="1">
    <source>
        <dbReference type="Pfam" id="PF13649"/>
    </source>
</evidence>
<dbReference type="RefSeq" id="WP_259312842.1">
    <property type="nucleotide sequence ID" value="NZ_CP087164.1"/>
</dbReference>
<dbReference type="KEGG" id="sbae:DSM104329_05257"/>
<dbReference type="InterPro" id="IPR029063">
    <property type="entry name" value="SAM-dependent_MTases_sf"/>
</dbReference>